<feature type="compositionally biased region" description="Low complexity" evidence="7">
    <location>
        <begin position="210"/>
        <end position="232"/>
    </location>
</feature>
<feature type="domain" description="AB hydrolase-1" evidence="8">
    <location>
        <begin position="116"/>
        <end position="426"/>
    </location>
</feature>
<evidence type="ECO:0000313" key="9">
    <source>
        <dbReference type="EMBL" id="PNW75298.1"/>
    </source>
</evidence>
<comment type="function">
    <text evidence="5">Demethylates proteins that have been reversibly carboxymethylated.</text>
</comment>
<feature type="compositionally biased region" description="Gly residues" evidence="7">
    <location>
        <begin position="322"/>
        <end position="349"/>
    </location>
</feature>
<evidence type="ECO:0000313" key="10">
    <source>
        <dbReference type="Proteomes" id="UP000006906"/>
    </source>
</evidence>
<dbReference type="InterPro" id="IPR000073">
    <property type="entry name" value="AB_hydrolase_1"/>
</dbReference>
<dbReference type="InterPro" id="IPR029058">
    <property type="entry name" value="AB_hydrolase_fold"/>
</dbReference>
<feature type="region of interest" description="Disordered" evidence="7">
    <location>
        <begin position="1"/>
        <end position="60"/>
    </location>
</feature>
<evidence type="ECO:0000256" key="1">
    <source>
        <dbReference type="ARBA" id="ARBA00008645"/>
    </source>
</evidence>
<dbReference type="Pfam" id="PF12697">
    <property type="entry name" value="Abhydrolase_6"/>
    <property type="match status" value="1"/>
</dbReference>
<evidence type="ECO:0000259" key="8">
    <source>
        <dbReference type="Pfam" id="PF12697"/>
    </source>
</evidence>
<dbReference type="EMBL" id="CM008973">
    <property type="protein sequence ID" value="PNW75298.1"/>
    <property type="molecule type" value="Genomic_DNA"/>
</dbReference>
<dbReference type="Proteomes" id="UP000006906">
    <property type="component" value="Chromosome 12"/>
</dbReference>
<keyword evidence="10" id="KW-1185">Reference proteome</keyword>
<evidence type="ECO:0000256" key="7">
    <source>
        <dbReference type="SAM" id="MobiDB-lite"/>
    </source>
</evidence>
<dbReference type="ExpressionAtlas" id="A0A2K3D432">
    <property type="expression patterns" value="baseline"/>
</dbReference>
<dbReference type="PIRSF" id="PIRSF022950">
    <property type="entry name" value="PPase_methylesterase_euk"/>
    <property type="match status" value="1"/>
</dbReference>
<evidence type="ECO:0000256" key="4">
    <source>
        <dbReference type="ARBA" id="ARBA00049203"/>
    </source>
</evidence>
<dbReference type="PANTHER" id="PTHR14189">
    <property type="entry name" value="PROTEIN PHOSPHATASE METHYLESTERASE-1 RELATED"/>
    <property type="match status" value="1"/>
</dbReference>
<dbReference type="EC" id="3.1.1.-" evidence="5"/>
<feature type="active site" evidence="6">
    <location>
        <position position="239"/>
    </location>
</feature>
<feature type="region of interest" description="Disordered" evidence="7">
    <location>
        <begin position="315"/>
        <end position="351"/>
    </location>
</feature>
<comment type="catalytic activity">
    <reaction evidence="4">
        <text>[phosphatase 2A protein]-C-terminal L-leucine methyl ester + H2O = [phosphatase 2A protein]-C-terminal L-leucine + methanol + H(+)</text>
        <dbReference type="Rhea" id="RHEA:48548"/>
        <dbReference type="Rhea" id="RHEA-COMP:12134"/>
        <dbReference type="Rhea" id="RHEA-COMP:12135"/>
        <dbReference type="ChEBI" id="CHEBI:15377"/>
        <dbReference type="ChEBI" id="CHEBI:15378"/>
        <dbReference type="ChEBI" id="CHEBI:17790"/>
        <dbReference type="ChEBI" id="CHEBI:90516"/>
        <dbReference type="ChEBI" id="CHEBI:90517"/>
        <dbReference type="EC" id="3.1.1.89"/>
    </reaction>
</comment>
<accession>A0A2K3D432</accession>
<dbReference type="STRING" id="3055.A0A2K3D432"/>
<dbReference type="SUPFAM" id="SSF53474">
    <property type="entry name" value="alpha/beta-Hydrolases"/>
    <property type="match status" value="1"/>
</dbReference>
<dbReference type="InterPro" id="IPR016812">
    <property type="entry name" value="PPase_methylesterase_euk"/>
</dbReference>
<sequence>MPGSRPPGGPGSGSPADLLRRRAIGAHAVTAAPLAPPASGGLGTLGEEEESGSSTQASAPAMEAVPAGIFATPKPRGAVTLANWATYWDRKLEVQPTGRGGTFNVYLAGDSGPVVMCIHGGGYSGLTWSLVAKKLKDKYRVVAPDMRGHGLTKTDNDTDFSKETMSDDIIAIWEHMFGAAASAASSGAANSKEGPAPSGDSTPSTPAPTAPATAPPAAAHGPGTPAADAPPAGVLVGHSMGGGLAVWAGAAKRIKRLEGVVVVDVVEGTALAALPHMMNVLAGRPASFPSLEEAVTWAVRSGMSRNKEAAAVSMPGQLQQQGGAGAGAGGAGGGPGGGGGGSGGDGGGQWTWRTPLELSRPYWEGWYMGLSEAFLQLSCPKALVLAGTDRLDRALTIGQMQGKFQLILMPTAGHAIQEDEPDRTAEHLLGFLKRFRVGEPPMVFPRAPTGIKPVLPVVAGPVLEH</sequence>
<dbReference type="InterPro" id="IPR000639">
    <property type="entry name" value="Epox_hydrolase-like"/>
</dbReference>
<dbReference type="InParanoid" id="A0A2K3D432"/>
<keyword evidence="2 5" id="KW-0719">Serine esterase</keyword>
<feature type="compositionally biased region" description="Low complexity" evidence="7">
    <location>
        <begin position="184"/>
        <end position="204"/>
    </location>
</feature>
<dbReference type="OMA" id="VMVCHHG"/>
<feature type="active site" evidence="6">
    <location>
        <position position="264"/>
    </location>
</feature>
<proteinExistence type="inferred from homology"/>
<protein>
    <recommendedName>
        <fullName evidence="5">Protein phosphatase methylesterase 1</fullName>
        <shortName evidence="5">PME-1</shortName>
        <ecNumber evidence="5">3.1.1.-</ecNumber>
    </recommendedName>
</protein>
<organism evidence="9 10">
    <name type="scientific">Chlamydomonas reinhardtii</name>
    <name type="common">Chlamydomonas smithii</name>
    <dbReference type="NCBI Taxonomy" id="3055"/>
    <lineage>
        <taxon>Eukaryota</taxon>
        <taxon>Viridiplantae</taxon>
        <taxon>Chlorophyta</taxon>
        <taxon>core chlorophytes</taxon>
        <taxon>Chlorophyceae</taxon>
        <taxon>CS clade</taxon>
        <taxon>Chlamydomonadales</taxon>
        <taxon>Chlamydomonadaceae</taxon>
        <taxon>Chlamydomonas</taxon>
    </lineage>
</organism>
<dbReference type="Gene3D" id="3.40.50.1820">
    <property type="entry name" value="alpha/beta hydrolase"/>
    <property type="match status" value="1"/>
</dbReference>
<evidence type="ECO:0000256" key="2">
    <source>
        <dbReference type="ARBA" id="ARBA00022487"/>
    </source>
</evidence>
<dbReference type="KEGG" id="cre:CHLRE_12g521250v5"/>
<feature type="compositionally biased region" description="Low complexity" evidence="7">
    <location>
        <begin position="30"/>
        <end position="39"/>
    </location>
</feature>
<dbReference type="PRINTS" id="PR00412">
    <property type="entry name" value="EPOXHYDRLASE"/>
</dbReference>
<evidence type="ECO:0000256" key="6">
    <source>
        <dbReference type="PIRSR" id="PIRSR022950-1"/>
    </source>
</evidence>
<evidence type="ECO:0000256" key="3">
    <source>
        <dbReference type="ARBA" id="ARBA00022801"/>
    </source>
</evidence>
<dbReference type="AlphaFoldDB" id="A0A2K3D432"/>
<feature type="active site" evidence="6">
    <location>
        <position position="414"/>
    </location>
</feature>
<dbReference type="FunCoup" id="A0A2K3D432">
    <property type="interactions" value="2183"/>
</dbReference>
<dbReference type="Gramene" id="PNW75298">
    <property type="protein sequence ID" value="PNW75298"/>
    <property type="gene ID" value="CHLRE_12g521250v5"/>
</dbReference>
<evidence type="ECO:0000256" key="5">
    <source>
        <dbReference type="PIRNR" id="PIRNR022950"/>
    </source>
</evidence>
<feature type="region of interest" description="Disordered" evidence="7">
    <location>
        <begin position="184"/>
        <end position="232"/>
    </location>
</feature>
<dbReference type="GO" id="GO:0051723">
    <property type="term" value="F:protein methylesterase activity"/>
    <property type="evidence" value="ECO:0007669"/>
    <property type="project" value="UniProtKB-EC"/>
</dbReference>
<comment type="similarity">
    <text evidence="1 5">Belongs to the AB hydrolase superfamily.</text>
</comment>
<dbReference type="OrthoDB" id="194865at2759"/>
<dbReference type="RefSeq" id="XP_042918474.1">
    <property type="nucleotide sequence ID" value="XM_043068379.1"/>
</dbReference>
<dbReference type="GeneID" id="5722575"/>
<name>A0A2K3D432_CHLRE</name>
<gene>
    <name evidence="9" type="ORF">CHLRE_12g521250v5</name>
</gene>
<reference evidence="9 10" key="1">
    <citation type="journal article" date="2007" name="Science">
        <title>The Chlamydomonas genome reveals the evolution of key animal and plant functions.</title>
        <authorList>
            <person name="Merchant S.S."/>
            <person name="Prochnik S.E."/>
            <person name="Vallon O."/>
            <person name="Harris E.H."/>
            <person name="Karpowicz S.J."/>
            <person name="Witman G.B."/>
            <person name="Terry A."/>
            <person name="Salamov A."/>
            <person name="Fritz-Laylin L.K."/>
            <person name="Marechal-Drouard L."/>
            <person name="Marshall W.F."/>
            <person name="Qu L.H."/>
            <person name="Nelson D.R."/>
            <person name="Sanderfoot A.A."/>
            <person name="Spalding M.H."/>
            <person name="Kapitonov V.V."/>
            <person name="Ren Q."/>
            <person name="Ferris P."/>
            <person name="Lindquist E."/>
            <person name="Shapiro H."/>
            <person name="Lucas S.M."/>
            <person name="Grimwood J."/>
            <person name="Schmutz J."/>
            <person name="Cardol P."/>
            <person name="Cerutti H."/>
            <person name="Chanfreau G."/>
            <person name="Chen C.L."/>
            <person name="Cognat V."/>
            <person name="Croft M.T."/>
            <person name="Dent R."/>
            <person name="Dutcher S."/>
            <person name="Fernandez E."/>
            <person name="Fukuzawa H."/>
            <person name="Gonzalez-Ballester D."/>
            <person name="Gonzalez-Halphen D."/>
            <person name="Hallmann A."/>
            <person name="Hanikenne M."/>
            <person name="Hippler M."/>
            <person name="Inwood W."/>
            <person name="Jabbari K."/>
            <person name="Kalanon M."/>
            <person name="Kuras R."/>
            <person name="Lefebvre P.A."/>
            <person name="Lemaire S.D."/>
            <person name="Lobanov A.V."/>
            <person name="Lohr M."/>
            <person name="Manuell A."/>
            <person name="Meier I."/>
            <person name="Mets L."/>
            <person name="Mittag M."/>
            <person name="Mittelmeier T."/>
            <person name="Moroney J.V."/>
            <person name="Moseley J."/>
            <person name="Napoli C."/>
            <person name="Nedelcu A.M."/>
            <person name="Niyogi K."/>
            <person name="Novoselov S.V."/>
            <person name="Paulsen I.T."/>
            <person name="Pazour G."/>
            <person name="Purton S."/>
            <person name="Ral J.P."/>
            <person name="Riano-Pachon D.M."/>
            <person name="Riekhof W."/>
            <person name="Rymarquis L."/>
            <person name="Schroda M."/>
            <person name="Stern D."/>
            <person name="Umen J."/>
            <person name="Willows R."/>
            <person name="Wilson N."/>
            <person name="Zimmer S.L."/>
            <person name="Allmer J."/>
            <person name="Balk J."/>
            <person name="Bisova K."/>
            <person name="Chen C.J."/>
            <person name="Elias M."/>
            <person name="Gendler K."/>
            <person name="Hauser C."/>
            <person name="Lamb M.R."/>
            <person name="Ledford H."/>
            <person name="Long J.C."/>
            <person name="Minagawa J."/>
            <person name="Page M.D."/>
            <person name="Pan J."/>
            <person name="Pootakham W."/>
            <person name="Roje S."/>
            <person name="Rose A."/>
            <person name="Stahlberg E."/>
            <person name="Terauchi A.M."/>
            <person name="Yang P."/>
            <person name="Ball S."/>
            <person name="Bowler C."/>
            <person name="Dieckmann C.L."/>
            <person name="Gladyshev V.N."/>
            <person name="Green P."/>
            <person name="Jorgensen R."/>
            <person name="Mayfield S."/>
            <person name="Mueller-Roeber B."/>
            <person name="Rajamani S."/>
            <person name="Sayre R.T."/>
            <person name="Brokstein P."/>
            <person name="Dubchak I."/>
            <person name="Goodstein D."/>
            <person name="Hornick L."/>
            <person name="Huang Y.W."/>
            <person name="Jhaveri J."/>
            <person name="Luo Y."/>
            <person name="Martinez D."/>
            <person name="Ngau W.C."/>
            <person name="Otillar B."/>
            <person name="Poliakov A."/>
            <person name="Porter A."/>
            <person name="Szajkowski L."/>
            <person name="Werner G."/>
            <person name="Zhou K."/>
            <person name="Grigoriev I.V."/>
            <person name="Rokhsar D.S."/>
            <person name="Grossman A.R."/>
        </authorList>
    </citation>
    <scope>NUCLEOTIDE SEQUENCE [LARGE SCALE GENOMIC DNA]</scope>
    <source>
        <strain evidence="10">CC-503</strain>
    </source>
</reference>
<dbReference type="PANTHER" id="PTHR14189:SF0">
    <property type="entry name" value="PROTEIN PHOSPHATASE METHYLESTERASE 1"/>
    <property type="match status" value="1"/>
</dbReference>
<keyword evidence="3 5" id="KW-0378">Hydrolase</keyword>